<accession>A0A1L9RUW4</accession>
<dbReference type="VEuPathDB" id="FungiDB:ASPWEDRAFT_36385"/>
<keyword evidence="2" id="KW-1185">Reference proteome</keyword>
<dbReference type="AlphaFoldDB" id="A0A1L9RUW4"/>
<dbReference type="EMBL" id="KV878210">
    <property type="protein sequence ID" value="OJJ38709.1"/>
    <property type="molecule type" value="Genomic_DNA"/>
</dbReference>
<dbReference type="STRING" id="1073089.A0A1L9RUW4"/>
<dbReference type="OrthoDB" id="4500473at2759"/>
<protein>
    <submittedName>
        <fullName evidence="1">Uncharacterized protein</fullName>
    </submittedName>
</protein>
<sequence>MANQIKTYFLVPNWDFPPDSITLGSIIDDPFNPSTPLYTPDTLHEHDLNIFKTTKSNLSQTIEHSRTRKIGLFAKFLQICGLGAEASISREHADISSYSFEKMDTAWISPSQDLIEQLASHRDVNSFLKQTNYKEPVYIITGIKTVEGARVRTLHRKDRGKTAMFGLDGSATGLPISAGPQVDISRGDVEEAQFEHSSPFVFAYRVVEVRVDGKKGVRGREYAEGALFGVGDRKETMGVATGGLSGDYDMYESLDEDEGECVCVIPVDGISVVK</sequence>
<name>A0A1L9RUW4_ASPWE</name>
<evidence type="ECO:0000313" key="2">
    <source>
        <dbReference type="Proteomes" id="UP000184383"/>
    </source>
</evidence>
<dbReference type="GeneID" id="63750292"/>
<proteinExistence type="predicted"/>
<organism evidence="1 2">
    <name type="scientific">Aspergillus wentii DTO 134E9</name>
    <dbReference type="NCBI Taxonomy" id="1073089"/>
    <lineage>
        <taxon>Eukaryota</taxon>
        <taxon>Fungi</taxon>
        <taxon>Dikarya</taxon>
        <taxon>Ascomycota</taxon>
        <taxon>Pezizomycotina</taxon>
        <taxon>Eurotiomycetes</taxon>
        <taxon>Eurotiomycetidae</taxon>
        <taxon>Eurotiales</taxon>
        <taxon>Aspergillaceae</taxon>
        <taxon>Aspergillus</taxon>
        <taxon>Aspergillus subgen. Cremei</taxon>
    </lineage>
</organism>
<gene>
    <name evidence="1" type="ORF">ASPWEDRAFT_36385</name>
</gene>
<dbReference type="RefSeq" id="XP_040692385.1">
    <property type="nucleotide sequence ID" value="XM_040834444.1"/>
</dbReference>
<dbReference type="Proteomes" id="UP000184383">
    <property type="component" value="Unassembled WGS sequence"/>
</dbReference>
<reference evidence="2" key="1">
    <citation type="journal article" date="2017" name="Genome Biol.">
        <title>Comparative genomics reveals high biological diversity and specific adaptations in the industrially and medically important fungal genus Aspergillus.</title>
        <authorList>
            <person name="de Vries R.P."/>
            <person name="Riley R."/>
            <person name="Wiebenga A."/>
            <person name="Aguilar-Osorio G."/>
            <person name="Amillis S."/>
            <person name="Uchima C.A."/>
            <person name="Anderluh G."/>
            <person name="Asadollahi M."/>
            <person name="Askin M."/>
            <person name="Barry K."/>
            <person name="Battaglia E."/>
            <person name="Bayram O."/>
            <person name="Benocci T."/>
            <person name="Braus-Stromeyer S.A."/>
            <person name="Caldana C."/>
            <person name="Canovas D."/>
            <person name="Cerqueira G.C."/>
            <person name="Chen F."/>
            <person name="Chen W."/>
            <person name="Choi C."/>
            <person name="Clum A."/>
            <person name="Dos Santos R.A."/>
            <person name="Damasio A.R."/>
            <person name="Diallinas G."/>
            <person name="Emri T."/>
            <person name="Fekete E."/>
            <person name="Flipphi M."/>
            <person name="Freyberg S."/>
            <person name="Gallo A."/>
            <person name="Gournas C."/>
            <person name="Habgood R."/>
            <person name="Hainaut M."/>
            <person name="Harispe M.L."/>
            <person name="Henrissat B."/>
            <person name="Hilden K.S."/>
            <person name="Hope R."/>
            <person name="Hossain A."/>
            <person name="Karabika E."/>
            <person name="Karaffa L."/>
            <person name="Karanyi Z."/>
            <person name="Krasevec N."/>
            <person name="Kuo A."/>
            <person name="Kusch H."/>
            <person name="LaButti K."/>
            <person name="Lagendijk E.L."/>
            <person name="Lapidus A."/>
            <person name="Levasseur A."/>
            <person name="Lindquist E."/>
            <person name="Lipzen A."/>
            <person name="Logrieco A.F."/>
            <person name="MacCabe A."/>
            <person name="Maekelae M.R."/>
            <person name="Malavazi I."/>
            <person name="Melin P."/>
            <person name="Meyer V."/>
            <person name="Mielnichuk N."/>
            <person name="Miskei M."/>
            <person name="Molnar A.P."/>
            <person name="Mule G."/>
            <person name="Ngan C.Y."/>
            <person name="Orejas M."/>
            <person name="Orosz E."/>
            <person name="Ouedraogo J.P."/>
            <person name="Overkamp K.M."/>
            <person name="Park H.-S."/>
            <person name="Perrone G."/>
            <person name="Piumi F."/>
            <person name="Punt P.J."/>
            <person name="Ram A.F."/>
            <person name="Ramon A."/>
            <person name="Rauscher S."/>
            <person name="Record E."/>
            <person name="Riano-Pachon D.M."/>
            <person name="Robert V."/>
            <person name="Roehrig J."/>
            <person name="Ruller R."/>
            <person name="Salamov A."/>
            <person name="Salih N.S."/>
            <person name="Samson R.A."/>
            <person name="Sandor E."/>
            <person name="Sanguinetti M."/>
            <person name="Schuetze T."/>
            <person name="Sepcic K."/>
            <person name="Shelest E."/>
            <person name="Sherlock G."/>
            <person name="Sophianopoulou V."/>
            <person name="Squina F.M."/>
            <person name="Sun H."/>
            <person name="Susca A."/>
            <person name="Todd R.B."/>
            <person name="Tsang A."/>
            <person name="Unkles S.E."/>
            <person name="van de Wiele N."/>
            <person name="van Rossen-Uffink D."/>
            <person name="Oliveira J.V."/>
            <person name="Vesth T.C."/>
            <person name="Visser J."/>
            <person name="Yu J.-H."/>
            <person name="Zhou M."/>
            <person name="Andersen M.R."/>
            <person name="Archer D.B."/>
            <person name="Baker S.E."/>
            <person name="Benoit I."/>
            <person name="Brakhage A.A."/>
            <person name="Braus G.H."/>
            <person name="Fischer R."/>
            <person name="Frisvad J.C."/>
            <person name="Goldman G.H."/>
            <person name="Houbraken J."/>
            <person name="Oakley B."/>
            <person name="Pocsi I."/>
            <person name="Scazzocchio C."/>
            <person name="Seiboth B."/>
            <person name="vanKuyk P.A."/>
            <person name="Wortman J."/>
            <person name="Dyer P.S."/>
            <person name="Grigoriev I.V."/>
        </authorList>
    </citation>
    <scope>NUCLEOTIDE SEQUENCE [LARGE SCALE GENOMIC DNA]</scope>
    <source>
        <strain evidence="2">DTO 134E9</strain>
    </source>
</reference>
<evidence type="ECO:0000313" key="1">
    <source>
        <dbReference type="EMBL" id="OJJ38709.1"/>
    </source>
</evidence>